<sequence>MLEHYTSSRSIRANFDGAAFSSYALMNIVVSLQLWGHVQRNGFSGLGWNDGFVILALASANVFFWASVVGVRPWVGLHYPTQVSDRDLGTFLQSAFVAQLAMATSPFFSKAALLVLYWRLFSVKRRTYLLILWLVLLLWFLGTLLGVLLPCNLMGSAMGPTHDGKACFHKHFWIGSASTGIATDIALLAMPVSTVWKLNASFAQRFAVIRAFGLGAFVTIVTVFRLANTVSEKSRNDPTYDYSDSMIWIAAEIHCSVICSCLPTIRPATRGLLKMCRNFTSHSYPPQQQAPDGTRRLPPPIPLDTTQACHGKREHSLWRGTVRKASIPSSDGTRSGRMCPDTQSRATEDEQVRTECLDCGQANITVTVSAERDTLDLHREIPGRAIEIRKDYTMRSELA</sequence>
<dbReference type="Pfam" id="PF20684">
    <property type="entry name" value="Fung_rhodopsin"/>
    <property type="match status" value="1"/>
</dbReference>
<feature type="region of interest" description="Disordered" evidence="6">
    <location>
        <begin position="325"/>
        <end position="347"/>
    </location>
</feature>
<evidence type="ECO:0000256" key="3">
    <source>
        <dbReference type="ARBA" id="ARBA00022989"/>
    </source>
</evidence>
<evidence type="ECO:0000256" key="2">
    <source>
        <dbReference type="ARBA" id="ARBA00022692"/>
    </source>
</evidence>
<evidence type="ECO:0000256" key="5">
    <source>
        <dbReference type="ARBA" id="ARBA00038359"/>
    </source>
</evidence>
<keyword evidence="4 7" id="KW-0472">Membrane</keyword>
<reference evidence="9 10" key="1">
    <citation type="journal article" date="2018" name="IMA Fungus">
        <title>IMA Genome-F 10: Nine draft genome sequences of Claviceps purpurea s.lat., including C. arundinis, C. humidiphila, and C. cf. spartinae, pseudomolecules for the pitch canker pathogen Fusarium circinatum, draft genome of Davidsoniella eucalypti, Grosmannia galeiformis, Quambalaria eucalypti, and Teratosphaeria destructans.</title>
        <authorList>
            <person name="Wingfield B.D."/>
            <person name="Liu M."/>
            <person name="Nguyen H.D."/>
            <person name="Lane F.A."/>
            <person name="Morgan S.W."/>
            <person name="De Vos L."/>
            <person name="Wilken P.M."/>
            <person name="Duong T.A."/>
            <person name="Aylward J."/>
            <person name="Coetzee M.P."/>
            <person name="Dadej K."/>
            <person name="De Beer Z.W."/>
            <person name="Findlay W."/>
            <person name="Havenga M."/>
            <person name="Kolarik M."/>
            <person name="Menzies J.G."/>
            <person name="Naidoo K."/>
            <person name="Pochopski O."/>
            <person name="Shoukouhi P."/>
            <person name="Santana Q.C."/>
            <person name="Seifert K.A."/>
            <person name="Soal N."/>
            <person name="Steenkamp E.T."/>
            <person name="Tatham C.T."/>
            <person name="van der Nest M.A."/>
            <person name="Wingfield M.J."/>
        </authorList>
    </citation>
    <scope>NUCLEOTIDE SEQUENCE [LARGE SCALE GENOMIC DNA]</scope>
    <source>
        <strain evidence="9">CMW44962</strain>
    </source>
</reference>
<dbReference type="Proteomes" id="UP001138500">
    <property type="component" value="Unassembled WGS sequence"/>
</dbReference>
<dbReference type="PANTHER" id="PTHR33048">
    <property type="entry name" value="PTH11-LIKE INTEGRAL MEMBRANE PROTEIN (AFU_ORTHOLOGUE AFUA_5G11245)"/>
    <property type="match status" value="1"/>
</dbReference>
<keyword evidence="10" id="KW-1185">Reference proteome</keyword>
<protein>
    <submittedName>
        <fullName evidence="9">Glycoside hydrolase family 3 protein</fullName>
    </submittedName>
</protein>
<dbReference type="OrthoDB" id="5417844at2759"/>
<dbReference type="InterPro" id="IPR052337">
    <property type="entry name" value="SAT4-like"/>
</dbReference>
<reference evidence="9 10" key="2">
    <citation type="journal article" date="2021" name="Curr. Genet.">
        <title>Genetic response to nitrogen starvation in the aggressive Eucalyptus foliar pathogen Teratosphaeria destructans.</title>
        <authorList>
            <person name="Havenga M."/>
            <person name="Wingfield B.D."/>
            <person name="Wingfield M.J."/>
            <person name="Dreyer L.L."/>
            <person name="Roets F."/>
            <person name="Aylward J."/>
        </authorList>
    </citation>
    <scope>NUCLEOTIDE SEQUENCE [LARGE SCALE GENOMIC DNA]</scope>
    <source>
        <strain evidence="9">CMW44962</strain>
    </source>
</reference>
<comment type="subcellular location">
    <subcellularLocation>
        <location evidence="1">Membrane</location>
        <topology evidence="1">Multi-pass membrane protein</topology>
    </subcellularLocation>
</comment>
<dbReference type="AlphaFoldDB" id="A0A9W7SRC4"/>
<keyword evidence="2 7" id="KW-0812">Transmembrane</keyword>
<feature type="transmembrane region" description="Helical" evidence="7">
    <location>
        <begin position="20"/>
        <end position="38"/>
    </location>
</feature>
<keyword evidence="9" id="KW-0378">Hydrolase</keyword>
<proteinExistence type="inferred from homology"/>
<evidence type="ECO:0000256" key="4">
    <source>
        <dbReference type="ARBA" id="ARBA00023136"/>
    </source>
</evidence>
<keyword evidence="3 7" id="KW-1133">Transmembrane helix</keyword>
<dbReference type="InterPro" id="IPR049326">
    <property type="entry name" value="Rhodopsin_dom_fungi"/>
</dbReference>
<feature type="transmembrane region" description="Helical" evidence="7">
    <location>
        <begin position="91"/>
        <end position="116"/>
    </location>
</feature>
<organism evidence="9 10">
    <name type="scientific">Teratosphaeria destructans</name>
    <dbReference type="NCBI Taxonomy" id="418781"/>
    <lineage>
        <taxon>Eukaryota</taxon>
        <taxon>Fungi</taxon>
        <taxon>Dikarya</taxon>
        <taxon>Ascomycota</taxon>
        <taxon>Pezizomycotina</taxon>
        <taxon>Dothideomycetes</taxon>
        <taxon>Dothideomycetidae</taxon>
        <taxon>Mycosphaerellales</taxon>
        <taxon>Teratosphaeriaceae</taxon>
        <taxon>Teratosphaeria</taxon>
    </lineage>
</organism>
<comment type="similarity">
    <text evidence="5">Belongs to the SAT4 family.</text>
</comment>
<feature type="domain" description="Rhodopsin" evidence="8">
    <location>
        <begin position="45"/>
        <end position="269"/>
    </location>
</feature>
<dbReference type="PANTHER" id="PTHR33048:SF146">
    <property type="entry name" value="INTEGRAL MEMBRANE PROTEIN"/>
    <property type="match status" value="1"/>
</dbReference>
<dbReference type="GO" id="GO:0016020">
    <property type="term" value="C:membrane"/>
    <property type="evidence" value="ECO:0007669"/>
    <property type="project" value="UniProtKB-SubCell"/>
</dbReference>
<evidence type="ECO:0000313" key="9">
    <source>
        <dbReference type="EMBL" id="KAH9827142.1"/>
    </source>
</evidence>
<accession>A0A9W7SRC4</accession>
<feature type="transmembrane region" description="Helical" evidence="7">
    <location>
        <begin position="50"/>
        <end position="71"/>
    </location>
</feature>
<feature type="transmembrane region" description="Helical" evidence="7">
    <location>
        <begin position="172"/>
        <end position="196"/>
    </location>
</feature>
<dbReference type="GO" id="GO:0016787">
    <property type="term" value="F:hydrolase activity"/>
    <property type="evidence" value="ECO:0007669"/>
    <property type="project" value="UniProtKB-KW"/>
</dbReference>
<feature type="transmembrane region" description="Helical" evidence="7">
    <location>
        <begin position="208"/>
        <end position="227"/>
    </location>
</feature>
<evidence type="ECO:0000313" key="10">
    <source>
        <dbReference type="Proteomes" id="UP001138500"/>
    </source>
</evidence>
<feature type="transmembrane region" description="Helical" evidence="7">
    <location>
        <begin position="128"/>
        <end position="149"/>
    </location>
</feature>
<dbReference type="EMBL" id="RIBY02001912">
    <property type="protein sequence ID" value="KAH9827142.1"/>
    <property type="molecule type" value="Genomic_DNA"/>
</dbReference>
<gene>
    <name evidence="9" type="ORF">Tdes44962_MAKER03112</name>
</gene>
<evidence type="ECO:0000259" key="8">
    <source>
        <dbReference type="Pfam" id="PF20684"/>
    </source>
</evidence>
<name>A0A9W7SRC4_9PEZI</name>
<comment type="caution">
    <text evidence="9">The sequence shown here is derived from an EMBL/GenBank/DDBJ whole genome shotgun (WGS) entry which is preliminary data.</text>
</comment>
<evidence type="ECO:0000256" key="6">
    <source>
        <dbReference type="SAM" id="MobiDB-lite"/>
    </source>
</evidence>
<evidence type="ECO:0000256" key="7">
    <source>
        <dbReference type="SAM" id="Phobius"/>
    </source>
</evidence>
<evidence type="ECO:0000256" key="1">
    <source>
        <dbReference type="ARBA" id="ARBA00004141"/>
    </source>
</evidence>